<dbReference type="InParanoid" id="A0A067MD10"/>
<organism evidence="2 3">
    <name type="scientific">Botryobasidium botryosum (strain FD-172 SS1)</name>
    <dbReference type="NCBI Taxonomy" id="930990"/>
    <lineage>
        <taxon>Eukaryota</taxon>
        <taxon>Fungi</taxon>
        <taxon>Dikarya</taxon>
        <taxon>Basidiomycota</taxon>
        <taxon>Agaricomycotina</taxon>
        <taxon>Agaricomycetes</taxon>
        <taxon>Cantharellales</taxon>
        <taxon>Botryobasidiaceae</taxon>
        <taxon>Botryobasidium</taxon>
    </lineage>
</organism>
<proteinExistence type="predicted"/>
<dbReference type="Proteomes" id="UP000027195">
    <property type="component" value="Unassembled WGS sequence"/>
</dbReference>
<dbReference type="OrthoDB" id="2559662at2759"/>
<keyword evidence="1" id="KW-0812">Transmembrane</keyword>
<evidence type="ECO:0000313" key="2">
    <source>
        <dbReference type="EMBL" id="KDQ09466.1"/>
    </source>
</evidence>
<keyword evidence="1" id="KW-0472">Membrane</keyword>
<dbReference type="EMBL" id="KL198078">
    <property type="protein sequence ID" value="KDQ09466.1"/>
    <property type="molecule type" value="Genomic_DNA"/>
</dbReference>
<keyword evidence="1" id="KW-1133">Transmembrane helix</keyword>
<dbReference type="Gene3D" id="3.40.50.11350">
    <property type="match status" value="1"/>
</dbReference>
<evidence type="ECO:0000313" key="3">
    <source>
        <dbReference type="Proteomes" id="UP000027195"/>
    </source>
</evidence>
<dbReference type="STRING" id="930990.A0A067MD10"/>
<accession>A0A067MD10</accession>
<dbReference type="AlphaFoldDB" id="A0A067MD10"/>
<reference evidence="3" key="1">
    <citation type="journal article" date="2014" name="Proc. Natl. Acad. Sci. U.S.A.">
        <title>Extensive sampling of basidiomycete genomes demonstrates inadequacy of the white-rot/brown-rot paradigm for wood decay fungi.</title>
        <authorList>
            <person name="Riley R."/>
            <person name="Salamov A.A."/>
            <person name="Brown D.W."/>
            <person name="Nagy L.G."/>
            <person name="Floudas D."/>
            <person name="Held B.W."/>
            <person name="Levasseur A."/>
            <person name="Lombard V."/>
            <person name="Morin E."/>
            <person name="Otillar R."/>
            <person name="Lindquist E.A."/>
            <person name="Sun H."/>
            <person name="LaButti K.M."/>
            <person name="Schmutz J."/>
            <person name="Jabbour D."/>
            <person name="Luo H."/>
            <person name="Baker S.E."/>
            <person name="Pisabarro A.G."/>
            <person name="Walton J.D."/>
            <person name="Blanchette R.A."/>
            <person name="Henrissat B."/>
            <person name="Martin F."/>
            <person name="Cullen D."/>
            <person name="Hibbett D.S."/>
            <person name="Grigoriev I.V."/>
        </authorList>
    </citation>
    <scope>NUCLEOTIDE SEQUENCE [LARGE SCALE GENOMIC DNA]</scope>
    <source>
        <strain evidence="3">FD-172 SS1</strain>
    </source>
</reference>
<name>A0A067MD10_BOTB1</name>
<dbReference type="HOGENOM" id="CLU_014826_0_0_1"/>
<dbReference type="CDD" id="cd11296">
    <property type="entry name" value="O-FucT_like"/>
    <property type="match status" value="1"/>
</dbReference>
<protein>
    <submittedName>
        <fullName evidence="2">Uncharacterized protein</fullName>
    </submittedName>
</protein>
<evidence type="ECO:0000256" key="1">
    <source>
        <dbReference type="SAM" id="Phobius"/>
    </source>
</evidence>
<sequence>MTRRAWAPRVLFVLAILSLYIWFPRKKIPEYPSIAAAEHALPQHDLSLPFPEGQDGRYVRFATQVHSLGYNNVLQEILVLTHLSYLSNRAYVFRDFKWPDAHTPFRDDAGAKLSPRVPLSAFLSGPPAGGPWGVNETAPRAITDAWWEIVCPPERRVLVSSMAMKARFDDAKVDGLRLMERWAQLLRDMQENCVEIISGLPTDVDQTFDFWLFGERRVLTLWPSLSTSPTIKQLRPSKSVENAVSRNIQLLTTPSASNDENRIPGLIAVHLRRGDYEDHCKHLLKYNSTFQGWNQLPHLHQEPKPQGMSREEWHMRKCWPSFKDIAERLGSARKAYPGLERVFLLTNGDQEWLSELGRALRLEGWKAIVSSLDLDLTWHDIGLGPAVDMEIARRADVFIGNGWSSLSSNIVLFRLSSGKSPKSTSTW</sequence>
<keyword evidence="3" id="KW-1185">Reference proteome</keyword>
<gene>
    <name evidence="2" type="ORF">BOTBODRAFT_37041</name>
</gene>
<feature type="transmembrane region" description="Helical" evidence="1">
    <location>
        <begin position="6"/>
        <end position="23"/>
    </location>
</feature>